<evidence type="ECO:0000313" key="3">
    <source>
        <dbReference type="EnsemblPlants" id="TraesCS2D02G490200.1.cds1"/>
    </source>
</evidence>
<dbReference type="InterPro" id="IPR055411">
    <property type="entry name" value="LRR_FXL15/At3g58940/PEG3-like"/>
</dbReference>
<sequence>MAPPSRKKRSSSSGQRDRISGLPDSVLGHVLSYLPNKEAGRAAALGRRWRDIFCSVHTISFEEEEGERETDWDTLYYEAEEQRSCSVELIDTISAALLRRRRRYGSTGMATGLPVPLRSLRFAFDRYDIWDKAAVDQWLFDVLRHAEKELHLDLRFFIGPICPREDDDEKGSDNEDWGYVLPKRLYSCTVIRTLCLGHCKLNLPEAINLPFLETLRLTGILGDDSGETIQKLISGCPRIADLTLEANNSLKKVFVLDKCLRRFALRCCHDLTKVSIDASELRSMDYSGAVPEESLLSLHGSSAISSCTVKFCKAIPTKSEFTRFRRFLKKVSPSKHLRLHHRGLDTRFFAVFPSFPTLTRLELHGPIRSSDTIDAVRRILEQMPNLEVLSLDMDDRERREKEEEEEEEAMYPERFNRRGVDDDQEQHHQSSDDPVELRVPSRSSFSMRCLRRQVKEINMDSYRCDVQHRALASLLFRNALVLERMSVVFVKKVPSELQAELTKEIESWLVGKPEKSFK</sequence>
<dbReference type="InterPro" id="IPR032675">
    <property type="entry name" value="LRR_dom_sf"/>
</dbReference>
<dbReference type="STRING" id="4565.A0A3B6DLH8"/>
<dbReference type="Gramene" id="TraesLAC2D03G01224310.1">
    <property type="protein sequence ID" value="TraesLAC2D03G01224310.1.CDS1"/>
    <property type="gene ID" value="TraesLAC2D03G01224310"/>
</dbReference>
<dbReference type="Gramene" id="TraesSTA2D03G01261420.1">
    <property type="protein sequence ID" value="TraesSTA2D03G01261420.1.CDS1"/>
    <property type="gene ID" value="TraesSTA2D03G01261420"/>
</dbReference>
<dbReference type="Gramene" id="TraesPARA_EIv1.0_0743850.1">
    <property type="protein sequence ID" value="TraesPARA_EIv1.0_0743850.1.CDS1"/>
    <property type="gene ID" value="TraesPARA_EIv1.0_0743850"/>
</dbReference>
<evidence type="ECO:0000256" key="1">
    <source>
        <dbReference type="SAM" id="MobiDB-lite"/>
    </source>
</evidence>
<dbReference type="Gramene" id="TraesWEE_scaffold_088956_01G000100.1">
    <property type="protein sequence ID" value="TraesWEE_scaffold_088956_01G000100.1"/>
    <property type="gene ID" value="TraesWEE_scaffold_088956_01G000100"/>
</dbReference>
<protein>
    <recommendedName>
        <fullName evidence="2">F-box domain-containing protein</fullName>
    </recommendedName>
</protein>
<dbReference type="PANTHER" id="PTHR31900">
    <property type="entry name" value="F-BOX/RNI SUPERFAMILY PROTEIN-RELATED"/>
    <property type="match status" value="1"/>
</dbReference>
<evidence type="ECO:0000259" key="2">
    <source>
        <dbReference type="PROSITE" id="PS50181"/>
    </source>
</evidence>
<dbReference type="Gene3D" id="1.20.1280.50">
    <property type="match status" value="1"/>
</dbReference>
<evidence type="ECO:0000313" key="4">
    <source>
        <dbReference type="Proteomes" id="UP000019116"/>
    </source>
</evidence>
<dbReference type="Gramene" id="TraesMAC2D03G01270700.1">
    <property type="protein sequence ID" value="TraesMAC2D03G01270700.1.CDS1"/>
    <property type="gene ID" value="TraesMAC2D03G01270700"/>
</dbReference>
<reference evidence="3" key="1">
    <citation type="submission" date="2018-08" db="EMBL/GenBank/DDBJ databases">
        <authorList>
            <person name="Rossello M."/>
        </authorList>
    </citation>
    <scope>NUCLEOTIDE SEQUENCE [LARGE SCALE GENOMIC DNA]</scope>
    <source>
        <strain evidence="3">cv. Chinese Spring</strain>
    </source>
</reference>
<dbReference type="AlphaFoldDB" id="A0A3B6DLH8"/>
<dbReference type="Gramene" id="TraesLDM2D03G01273610.1">
    <property type="protein sequence ID" value="TraesLDM2D03G01273610.1.CDS1"/>
    <property type="gene ID" value="TraesLDM2D03G01273610"/>
</dbReference>
<dbReference type="OrthoDB" id="695856at2759"/>
<dbReference type="SUPFAM" id="SSF52047">
    <property type="entry name" value="RNI-like"/>
    <property type="match status" value="1"/>
</dbReference>
<dbReference type="SUPFAM" id="SSF81383">
    <property type="entry name" value="F-box domain"/>
    <property type="match status" value="1"/>
</dbReference>
<dbReference type="EnsemblPlants" id="TraesCS2D02G490200.1">
    <property type="protein sequence ID" value="TraesCS2D02G490200.1.cds1"/>
    <property type="gene ID" value="TraesCS2D02G490200"/>
</dbReference>
<dbReference type="Gramene" id="TraesCS2D03G1094600.1">
    <property type="protein sequence ID" value="TraesCS2D03G1094600.1.CDS1"/>
    <property type="gene ID" value="TraesCS2D03G1094600"/>
</dbReference>
<name>A0A3B6DLH8_WHEAT</name>
<feature type="compositionally biased region" description="Basic residues" evidence="1">
    <location>
        <begin position="1"/>
        <end position="10"/>
    </location>
</feature>
<dbReference type="PROSITE" id="PS50181">
    <property type="entry name" value="FBOX"/>
    <property type="match status" value="1"/>
</dbReference>
<dbReference type="InterPro" id="IPR036047">
    <property type="entry name" value="F-box-like_dom_sf"/>
</dbReference>
<dbReference type="Proteomes" id="UP000019116">
    <property type="component" value="Chromosome 2D"/>
</dbReference>
<dbReference type="PANTHER" id="PTHR31900:SF30">
    <property type="entry name" value="SUPERFAMILY PROTEIN, PUTATIVE-RELATED"/>
    <property type="match status" value="1"/>
</dbReference>
<dbReference type="Gramene" id="TraesCS2D02G490200.1">
    <property type="protein sequence ID" value="TraesCS2D02G490200.1.cds1"/>
    <property type="gene ID" value="TraesCS2D02G490200"/>
</dbReference>
<organism evidence="3">
    <name type="scientific">Triticum aestivum</name>
    <name type="common">Wheat</name>
    <dbReference type="NCBI Taxonomy" id="4565"/>
    <lineage>
        <taxon>Eukaryota</taxon>
        <taxon>Viridiplantae</taxon>
        <taxon>Streptophyta</taxon>
        <taxon>Embryophyta</taxon>
        <taxon>Tracheophyta</taxon>
        <taxon>Spermatophyta</taxon>
        <taxon>Magnoliopsida</taxon>
        <taxon>Liliopsida</taxon>
        <taxon>Poales</taxon>
        <taxon>Poaceae</taxon>
        <taxon>BOP clade</taxon>
        <taxon>Pooideae</taxon>
        <taxon>Triticodae</taxon>
        <taxon>Triticeae</taxon>
        <taxon>Triticinae</taxon>
        <taxon>Triticum</taxon>
    </lineage>
</organism>
<feature type="region of interest" description="Disordered" evidence="1">
    <location>
        <begin position="1"/>
        <end position="22"/>
    </location>
</feature>
<keyword evidence="4" id="KW-1185">Reference proteome</keyword>
<feature type="compositionally biased region" description="Basic and acidic residues" evidence="1">
    <location>
        <begin position="414"/>
        <end position="431"/>
    </location>
</feature>
<feature type="region of interest" description="Disordered" evidence="1">
    <location>
        <begin position="391"/>
        <end position="437"/>
    </location>
</feature>
<dbReference type="Pfam" id="PF24758">
    <property type="entry name" value="LRR_At5g56370"/>
    <property type="match status" value="1"/>
</dbReference>
<feature type="domain" description="F-box" evidence="2">
    <location>
        <begin position="16"/>
        <end position="64"/>
    </location>
</feature>
<proteinExistence type="predicted"/>
<dbReference type="InterPro" id="IPR050232">
    <property type="entry name" value="FBL13/AtMIF1-like"/>
</dbReference>
<accession>A0A3B6DLH8</accession>
<reference evidence="3" key="2">
    <citation type="submission" date="2018-10" db="UniProtKB">
        <authorList>
            <consortium name="EnsemblPlants"/>
        </authorList>
    </citation>
    <scope>IDENTIFICATION</scope>
</reference>
<dbReference type="InterPro" id="IPR001810">
    <property type="entry name" value="F-box_dom"/>
</dbReference>
<dbReference type="Pfam" id="PF00646">
    <property type="entry name" value="F-box"/>
    <property type="match status" value="1"/>
</dbReference>
<dbReference type="Gene3D" id="3.80.10.10">
    <property type="entry name" value="Ribonuclease Inhibitor"/>
    <property type="match status" value="1"/>
</dbReference>
<dbReference type="Gramene" id="TraesNOR2D03G01288970.1">
    <property type="protein sequence ID" value="TraesNOR2D03G01288970.1.CDS1"/>
    <property type="gene ID" value="TraesNOR2D03G01288970"/>
</dbReference>
<dbReference type="OMA" id="REDDWIT"/>